<organism evidence="1 2">
    <name type="scientific">Synechococcus phage S-SSM7</name>
    <dbReference type="NCBI Taxonomy" id="445686"/>
    <lineage>
        <taxon>Viruses</taxon>
        <taxon>Duplodnaviria</taxon>
        <taxon>Heunggongvirae</taxon>
        <taxon>Uroviricota</taxon>
        <taxon>Caudoviricetes</taxon>
        <taxon>Pantevenvirales</taxon>
        <taxon>Kyanoviridae</taxon>
        <taxon>Lipsvirus</taxon>
        <taxon>Lipsvirus ssm7</taxon>
    </lineage>
</organism>
<accession>E3SKY8</accession>
<dbReference type="OrthoDB" id="20368at10239"/>
<dbReference type="RefSeq" id="YP_004324123.1">
    <property type="nucleotide sequence ID" value="NC_015287.1"/>
</dbReference>
<dbReference type="EMBL" id="GU071098">
    <property type="protein sequence ID" value="ADO98136.1"/>
    <property type="molecule type" value="Genomic_DNA"/>
</dbReference>
<keyword evidence="2" id="KW-1185">Reference proteome</keyword>
<evidence type="ECO:0000313" key="1">
    <source>
        <dbReference type="EMBL" id="ADO98136.1"/>
    </source>
</evidence>
<dbReference type="KEGG" id="vg:10328639"/>
<dbReference type="GeneID" id="10328639"/>
<proteinExistence type="predicted"/>
<gene>
    <name evidence="1" type="ORF">SSSM7_070</name>
</gene>
<sequence length="90" mass="10523">MQFQSESGNQIVDYYEVKDWRNKVSNLTRLKVVTYKGKTVENEAINVFDMAEEIDILLDMNYAVTCNTKRPAQYMSSRTIEEVAQSRTKF</sequence>
<reference evidence="1 2" key="1">
    <citation type="journal article" date="2010" name="Environ. Microbiol.">
        <title>Genomic analysis of oceanic cyanobacterial myoviruses compared with T4-like myoviruses from diverse hosts and environments.</title>
        <authorList>
            <person name="Sullivan M.B."/>
            <person name="Huang K.H."/>
            <person name="Ignacio-Espinoza J.C."/>
            <person name="Berlin A.M."/>
            <person name="Kelly L."/>
            <person name="Weigele P.R."/>
            <person name="DeFrancesco A.S."/>
            <person name="Kern S.E."/>
            <person name="Thompson L.R."/>
            <person name="Young S."/>
            <person name="Yandava C."/>
            <person name="Fu R."/>
            <person name="Krastins B."/>
            <person name="Chase M."/>
            <person name="Sarracino D."/>
            <person name="Osburne M.S."/>
            <person name="Henn M.R."/>
            <person name="Chisholm S.W."/>
        </authorList>
    </citation>
    <scope>NUCLEOTIDE SEQUENCE [LARGE SCALE GENOMIC DNA]</scope>
    <source>
        <strain evidence="1">8109-3</strain>
    </source>
</reference>
<protein>
    <submittedName>
        <fullName evidence="1">Uncharacterized protein</fullName>
    </submittedName>
</protein>
<name>E3SKY8_9CAUD</name>
<evidence type="ECO:0000313" key="2">
    <source>
        <dbReference type="Proteomes" id="UP000006527"/>
    </source>
</evidence>
<dbReference type="Proteomes" id="UP000006527">
    <property type="component" value="Segment"/>
</dbReference>